<evidence type="ECO:0000313" key="2">
    <source>
        <dbReference type="WBParaSite" id="SSTP_0000564800.1"/>
    </source>
</evidence>
<dbReference type="Gene3D" id="2.60.40.10">
    <property type="entry name" value="Immunoglobulins"/>
    <property type="match status" value="1"/>
</dbReference>
<dbReference type="AlphaFoldDB" id="A0A0K0E818"/>
<accession>A0A0K0E818</accession>
<proteinExistence type="predicted"/>
<dbReference type="STRING" id="6248.A0A0K0E818"/>
<keyword evidence="1" id="KW-1185">Reference proteome</keyword>
<dbReference type="Proteomes" id="UP000035681">
    <property type="component" value="Unplaced"/>
</dbReference>
<organism evidence="2">
    <name type="scientific">Strongyloides stercoralis</name>
    <name type="common">Threadworm</name>
    <dbReference type="NCBI Taxonomy" id="6248"/>
    <lineage>
        <taxon>Eukaryota</taxon>
        <taxon>Metazoa</taxon>
        <taxon>Ecdysozoa</taxon>
        <taxon>Nematoda</taxon>
        <taxon>Chromadorea</taxon>
        <taxon>Rhabditida</taxon>
        <taxon>Tylenchina</taxon>
        <taxon>Panagrolaimomorpha</taxon>
        <taxon>Strongyloidoidea</taxon>
        <taxon>Strongyloididae</taxon>
        <taxon>Strongyloides</taxon>
    </lineage>
</organism>
<evidence type="ECO:0000313" key="1">
    <source>
        <dbReference type="Proteomes" id="UP000035681"/>
    </source>
</evidence>
<name>A0A0K0E818_STRER</name>
<dbReference type="WBParaSite" id="SSTP_0000564800.1">
    <property type="protein sequence ID" value="SSTP_0000564800.1"/>
    <property type="gene ID" value="SSTP_0000564800"/>
</dbReference>
<dbReference type="InterPro" id="IPR013783">
    <property type="entry name" value="Ig-like_fold"/>
</dbReference>
<dbReference type="InterPro" id="IPR036179">
    <property type="entry name" value="Ig-like_dom_sf"/>
</dbReference>
<sequence>MRSSYPPFIIEKSNISRHENFPYIRLECFIFSKFIPIYTWHDGEIEIENDRNFLADCCDYGNGKYMCYLLIKKFDQTYDAVYKCTIENKYGKCIAIFNIKKNSMFYPDIVPGKPIDVYILNPKMVWKISVVDVKFANYQWYWGNKKISEYGNIFKSFILKYGNKNIIETQLMIRDPRIYIPANMVHCLLFDQRENCIGSYTFFCLPPLNTLMITDGVNIIANKILNNKISVVITIKYNSTTESTVRWYNRYGYKYECDENHFITNTQEDEKGNYIASLHFKEYIKTTSMIVCKIKNDKVDFLISIDTVLIDKKIFDLEKIKMKSNESAQFYNHYNSITY</sequence>
<reference evidence="2" key="1">
    <citation type="submission" date="2015-08" db="UniProtKB">
        <authorList>
            <consortium name="WormBaseParasite"/>
        </authorList>
    </citation>
    <scope>IDENTIFICATION</scope>
</reference>
<dbReference type="SUPFAM" id="SSF48726">
    <property type="entry name" value="Immunoglobulin"/>
    <property type="match status" value="1"/>
</dbReference>
<protein>
    <submittedName>
        <fullName evidence="2 3">Ig-like domain-containing protein</fullName>
    </submittedName>
</protein>
<evidence type="ECO:0000313" key="3">
    <source>
        <dbReference type="WBParaSite" id="TCONS_00001245.p1"/>
    </source>
</evidence>
<dbReference type="WBParaSite" id="TCONS_00001245.p1">
    <property type="protein sequence ID" value="TCONS_00001245.p1"/>
    <property type="gene ID" value="XLOC_001155"/>
</dbReference>